<keyword evidence="4 5" id="KW-0727">SH2 domain</keyword>
<dbReference type="CTD" id="1398"/>
<evidence type="ECO:0000256" key="7">
    <source>
        <dbReference type="SAM" id="MobiDB-lite"/>
    </source>
</evidence>
<dbReference type="Pfam" id="PF00018">
    <property type="entry name" value="SH3_1"/>
    <property type="match status" value="1"/>
</dbReference>
<protein>
    <recommendedName>
        <fullName evidence="12">Adapter molecule Crk</fullName>
    </recommendedName>
</protein>
<dbReference type="GeneID" id="111250459"/>
<dbReference type="InterPro" id="IPR001452">
    <property type="entry name" value="SH3_domain"/>
</dbReference>
<feature type="domain" description="SH3" evidence="9">
    <location>
        <begin position="124"/>
        <end position="185"/>
    </location>
</feature>
<evidence type="ECO:0000259" key="8">
    <source>
        <dbReference type="PROSITE" id="PS50001"/>
    </source>
</evidence>
<dbReference type="Pfam" id="PF00017">
    <property type="entry name" value="SH2"/>
    <property type="match status" value="1"/>
</dbReference>
<dbReference type="GO" id="GO:0007167">
    <property type="term" value="P:enzyme-linked receptor protein signaling pathway"/>
    <property type="evidence" value="ECO:0007669"/>
    <property type="project" value="TreeGrafter"/>
</dbReference>
<dbReference type="PROSITE" id="PS50002">
    <property type="entry name" value="SH3"/>
    <property type="match status" value="2"/>
</dbReference>
<reference evidence="10" key="1">
    <citation type="submission" date="2021-01" db="UniProtKB">
        <authorList>
            <consortium name="EnsemblMetazoa"/>
        </authorList>
    </citation>
    <scope>IDENTIFICATION</scope>
</reference>
<dbReference type="GO" id="GO:0048468">
    <property type="term" value="P:cell development"/>
    <property type="evidence" value="ECO:0007669"/>
    <property type="project" value="UniProtKB-ARBA"/>
</dbReference>
<feature type="compositionally biased region" description="Polar residues" evidence="7">
    <location>
        <begin position="248"/>
        <end position="260"/>
    </location>
</feature>
<dbReference type="OMA" id="NGMYKAE"/>
<feature type="region of interest" description="Disordered" evidence="7">
    <location>
        <begin position="205"/>
        <end position="270"/>
    </location>
</feature>
<dbReference type="InterPro" id="IPR051184">
    <property type="entry name" value="Tyrosine-phos_adapter"/>
</dbReference>
<evidence type="ECO:0000313" key="10">
    <source>
        <dbReference type="EnsemblMetazoa" id="XP_022661485"/>
    </source>
</evidence>
<dbReference type="SUPFAM" id="SSF50044">
    <property type="entry name" value="SH3-domain"/>
    <property type="match status" value="1"/>
</dbReference>
<dbReference type="SUPFAM" id="SSF55550">
    <property type="entry name" value="SH2 domain"/>
    <property type="match status" value="1"/>
</dbReference>
<keyword evidence="11" id="KW-1185">Reference proteome</keyword>
<sequence length="369" mass="39622">MTEPISSGSSKPSNRRGKPVVYLLASWFFGPMSRQEAIELLQRESEPGVFLVRNSNTIQGDLVLCVREETRVSHYIIHKVSQGVQTRFKIGEQMFPDMPALLHFYRSHYLDTAPLIRPAAKPREAAERVRARFDFNGSGDTDDLPFRKGEVLTVISKDEDQWWTARNSLGQTGQIPVNYIEKLEDGALIAGGLGGNPMGASGGVVNGNITGHLPPPLTTPPAPPQPPSNNGASIGTGPGPNGSSSNIRYTTPQVSGTNVPANNGQAQNAAGLPGINGASGCSANVASGGTLNGQRNSQERKLPAKARVKQARVPNAYDKTALRLDIGDIILVTAMHKNGQWEGELRGKTGHFPFTHVEFLETGEEEDAS</sequence>
<dbReference type="OrthoDB" id="9204160at2759"/>
<keyword evidence="3" id="KW-0677">Repeat</keyword>
<evidence type="ECO:0000256" key="5">
    <source>
        <dbReference type="PROSITE-ProRule" id="PRU00191"/>
    </source>
</evidence>
<dbReference type="InterPro" id="IPR000980">
    <property type="entry name" value="SH2"/>
</dbReference>
<feature type="compositionally biased region" description="Pro residues" evidence="7">
    <location>
        <begin position="213"/>
        <end position="227"/>
    </location>
</feature>
<dbReference type="PANTHER" id="PTHR19969:SF5">
    <property type="entry name" value="CRK-LIKE PROTEIN"/>
    <property type="match status" value="1"/>
</dbReference>
<dbReference type="GO" id="GO:0005737">
    <property type="term" value="C:cytoplasm"/>
    <property type="evidence" value="ECO:0007669"/>
    <property type="project" value="TreeGrafter"/>
</dbReference>
<dbReference type="Gene3D" id="3.30.505.10">
    <property type="entry name" value="SH2 domain"/>
    <property type="match status" value="1"/>
</dbReference>
<dbReference type="SMART" id="SM00252">
    <property type="entry name" value="SH2"/>
    <property type="match status" value="1"/>
</dbReference>
<dbReference type="InterPro" id="IPR035458">
    <property type="entry name" value="CRK_SH3_C"/>
</dbReference>
<evidence type="ECO:0008006" key="12">
    <source>
        <dbReference type="Google" id="ProtNLM"/>
    </source>
</evidence>
<dbReference type="Pfam" id="PF07653">
    <property type="entry name" value="SH3_2"/>
    <property type="match status" value="1"/>
</dbReference>
<dbReference type="GO" id="GO:0035591">
    <property type="term" value="F:signaling adaptor activity"/>
    <property type="evidence" value="ECO:0007669"/>
    <property type="project" value="TreeGrafter"/>
</dbReference>
<dbReference type="InterPro" id="IPR036860">
    <property type="entry name" value="SH2_dom_sf"/>
</dbReference>
<evidence type="ECO:0000256" key="1">
    <source>
        <dbReference type="ARBA" id="ARBA00009756"/>
    </source>
</evidence>
<evidence type="ECO:0000256" key="2">
    <source>
        <dbReference type="ARBA" id="ARBA00022443"/>
    </source>
</evidence>
<name>A0A7M7MH25_VARDE</name>
<comment type="similarity">
    <text evidence="1">Belongs to the CRK family.</text>
</comment>
<dbReference type="CDD" id="cd11758">
    <property type="entry name" value="SH3_CRK_N"/>
    <property type="match status" value="1"/>
</dbReference>
<dbReference type="PROSITE" id="PS50001">
    <property type="entry name" value="SH2"/>
    <property type="match status" value="1"/>
</dbReference>
<feature type="domain" description="SH2" evidence="8">
    <location>
        <begin position="27"/>
        <end position="119"/>
    </location>
</feature>
<dbReference type="PANTHER" id="PTHR19969">
    <property type="entry name" value="SH2-SH3 ADAPTOR PROTEIN-RELATED"/>
    <property type="match status" value="1"/>
</dbReference>
<dbReference type="Proteomes" id="UP000594260">
    <property type="component" value="Unplaced"/>
</dbReference>
<evidence type="ECO:0000313" key="11">
    <source>
        <dbReference type="Proteomes" id="UP000594260"/>
    </source>
</evidence>
<dbReference type="GO" id="GO:0016477">
    <property type="term" value="P:cell migration"/>
    <property type="evidence" value="ECO:0007669"/>
    <property type="project" value="TreeGrafter"/>
</dbReference>
<dbReference type="CDD" id="cd11759">
    <property type="entry name" value="SH3_CRK_C"/>
    <property type="match status" value="1"/>
</dbReference>
<dbReference type="EnsemblMetazoa" id="XM_022805750">
    <property type="protein sequence ID" value="XP_022661485"/>
    <property type="gene ID" value="LOC111250459"/>
</dbReference>
<proteinExistence type="inferred from homology"/>
<organism evidence="10 11">
    <name type="scientific">Varroa destructor</name>
    <name type="common">Honeybee mite</name>
    <dbReference type="NCBI Taxonomy" id="109461"/>
    <lineage>
        <taxon>Eukaryota</taxon>
        <taxon>Metazoa</taxon>
        <taxon>Ecdysozoa</taxon>
        <taxon>Arthropoda</taxon>
        <taxon>Chelicerata</taxon>
        <taxon>Arachnida</taxon>
        <taxon>Acari</taxon>
        <taxon>Parasitiformes</taxon>
        <taxon>Mesostigmata</taxon>
        <taxon>Gamasina</taxon>
        <taxon>Dermanyssoidea</taxon>
        <taxon>Varroidae</taxon>
        <taxon>Varroa</taxon>
    </lineage>
</organism>
<evidence type="ECO:0000256" key="6">
    <source>
        <dbReference type="PROSITE-ProRule" id="PRU00192"/>
    </source>
</evidence>
<dbReference type="InterPro" id="IPR036028">
    <property type="entry name" value="SH3-like_dom_sf"/>
</dbReference>
<dbReference type="SMART" id="SM00326">
    <property type="entry name" value="SH3"/>
    <property type="match status" value="2"/>
</dbReference>
<feature type="domain" description="SH3" evidence="9">
    <location>
        <begin position="301"/>
        <end position="362"/>
    </location>
</feature>
<dbReference type="RefSeq" id="XP_022661485.1">
    <property type="nucleotide sequence ID" value="XM_022805750.1"/>
</dbReference>
<dbReference type="AlphaFoldDB" id="A0A7M7MH25"/>
<dbReference type="PRINTS" id="PR00452">
    <property type="entry name" value="SH3DOMAIN"/>
</dbReference>
<evidence type="ECO:0000256" key="4">
    <source>
        <dbReference type="ARBA" id="ARBA00022999"/>
    </source>
</evidence>
<dbReference type="InterPro" id="IPR035457">
    <property type="entry name" value="CRK_SH3_N"/>
</dbReference>
<dbReference type="InParanoid" id="A0A7M7MH25"/>
<feature type="compositionally biased region" description="Low complexity" evidence="7">
    <location>
        <begin position="261"/>
        <end position="270"/>
    </location>
</feature>
<dbReference type="GO" id="GO:1902531">
    <property type="term" value="P:regulation of intracellular signal transduction"/>
    <property type="evidence" value="ECO:0007669"/>
    <property type="project" value="UniProtKB-ARBA"/>
</dbReference>
<dbReference type="PRINTS" id="PR00401">
    <property type="entry name" value="SH2DOMAIN"/>
</dbReference>
<evidence type="ECO:0000259" key="9">
    <source>
        <dbReference type="PROSITE" id="PS50002"/>
    </source>
</evidence>
<evidence type="ECO:0000256" key="3">
    <source>
        <dbReference type="ARBA" id="ARBA00022737"/>
    </source>
</evidence>
<dbReference type="KEGG" id="vde:111250459"/>
<accession>A0A7M7MH25</accession>
<keyword evidence="2 6" id="KW-0728">SH3 domain</keyword>
<dbReference type="FunCoup" id="A0A7M7MH25">
    <property type="interactions" value="1172"/>
</dbReference>
<dbReference type="GO" id="GO:0030971">
    <property type="term" value="F:receptor tyrosine kinase binding"/>
    <property type="evidence" value="ECO:0007669"/>
    <property type="project" value="TreeGrafter"/>
</dbReference>
<dbReference type="Gene3D" id="2.30.30.40">
    <property type="entry name" value="SH3 Domains"/>
    <property type="match status" value="2"/>
</dbReference>